<dbReference type="Pfam" id="PF17667">
    <property type="entry name" value="Pkinase_fungal"/>
    <property type="match status" value="1"/>
</dbReference>
<dbReference type="OrthoDB" id="2642000at2759"/>
<dbReference type="Proteomes" id="UP000008064">
    <property type="component" value="Unassembled WGS sequence"/>
</dbReference>
<dbReference type="AlphaFoldDB" id="F8NDI0"/>
<dbReference type="KEGG" id="sla:SERLADRAFT_431684"/>
<dbReference type="EMBL" id="GL945428">
    <property type="protein sequence ID" value="EGO30213.1"/>
    <property type="molecule type" value="Genomic_DNA"/>
</dbReference>
<dbReference type="RefSeq" id="XP_007312097.1">
    <property type="nucleotide sequence ID" value="XM_007312035.1"/>
</dbReference>
<protein>
    <recommendedName>
        <fullName evidence="1">Fungal-type protein kinase domain-containing protein</fullName>
    </recommendedName>
</protein>
<accession>F8NDI0</accession>
<dbReference type="GeneID" id="18813798"/>
<reference evidence="2" key="1">
    <citation type="submission" date="2011-04" db="EMBL/GenBank/DDBJ databases">
        <title>Evolution of plant cell wall degrading machinery underlies the functional diversity of forest fungi.</title>
        <authorList>
            <consortium name="US DOE Joint Genome Institute (JGI-PGF)"/>
            <person name="Eastwood D.C."/>
            <person name="Floudas D."/>
            <person name="Binder M."/>
            <person name="Majcherczyk A."/>
            <person name="Schneider P."/>
            <person name="Aerts A."/>
            <person name="Asiegbu F.O."/>
            <person name="Baker S.E."/>
            <person name="Barry K."/>
            <person name="Bendiksby M."/>
            <person name="Blumentritt M."/>
            <person name="Coutinho P.M."/>
            <person name="Cullen D."/>
            <person name="Cullen D."/>
            <person name="Gathman A."/>
            <person name="Goodell B."/>
            <person name="Henrissat B."/>
            <person name="Ihrmark K."/>
            <person name="Kauserud H."/>
            <person name="Kohler A."/>
            <person name="LaButti K."/>
            <person name="Lapidus A."/>
            <person name="Lavin J.L."/>
            <person name="Lee Y.-H."/>
            <person name="Lindquist E."/>
            <person name="Lilly W."/>
            <person name="Lucas S."/>
            <person name="Morin E."/>
            <person name="Murat C."/>
            <person name="Oguiza J.A."/>
            <person name="Park J."/>
            <person name="Pisabarro A.G."/>
            <person name="Riley R."/>
            <person name="Rosling A."/>
            <person name="Salamov A."/>
            <person name="Schmidt O."/>
            <person name="Schmutz J."/>
            <person name="Skrede I."/>
            <person name="Stenlid J."/>
            <person name="Wiebenga A."/>
            <person name="Xie X."/>
            <person name="Kues U."/>
            <person name="Hibbett D.S."/>
            <person name="Hoffmeister D."/>
            <person name="Hogberg N."/>
            <person name="Martin F."/>
            <person name="Grigoriev I.V."/>
            <person name="Watkinson S.C."/>
        </authorList>
    </citation>
    <scope>NUCLEOTIDE SEQUENCE</scope>
    <source>
        <strain evidence="2">S7.9</strain>
    </source>
</reference>
<sequence length="320" mass="35321">MVAEVSGDGPCALEDPDHIIIKDCWLTTGTPSNSDIHDKLEDLARDPFFVGYNPSNSTPIFHFPDNHTSQPLASFDDIILAGHPDVDALYNRANTGWDDIQFLSGIPIRDHHLSPSLTLVPSIAHPQMLIQDTTKVIMSAAGVSELAELAALEDCTHYHMAMKTVGVERVWFSCVCEMLDGIIGVLLGLQNGYMRRGLIHCDVSDGNSWLQVKAALPHFAVPDWPIDAMAEDVQDGDTVKTTKSLTGTYPYQAIGRILQPEVPHNYIHNLESVFWMLWLIMINCEGPYCLQIDWVEKEKETAAAEVDKAPASLKGSASQK</sequence>
<evidence type="ECO:0000313" key="2">
    <source>
        <dbReference type="EMBL" id="EGO30213.1"/>
    </source>
</evidence>
<dbReference type="HOGENOM" id="CLU_053389_0_0_1"/>
<dbReference type="InterPro" id="IPR040976">
    <property type="entry name" value="Pkinase_fungal"/>
</dbReference>
<proteinExistence type="predicted"/>
<gene>
    <name evidence="2" type="ORF">SERLADRAFT_431684</name>
</gene>
<evidence type="ECO:0000259" key="1">
    <source>
        <dbReference type="Pfam" id="PF17667"/>
    </source>
</evidence>
<name>F8NDI0_SERL9</name>
<feature type="domain" description="Fungal-type protein kinase" evidence="1">
    <location>
        <begin position="145"/>
        <end position="280"/>
    </location>
</feature>
<organism>
    <name type="scientific">Serpula lacrymans var. lacrymans (strain S7.9)</name>
    <name type="common">Dry rot fungus</name>
    <dbReference type="NCBI Taxonomy" id="578457"/>
    <lineage>
        <taxon>Eukaryota</taxon>
        <taxon>Fungi</taxon>
        <taxon>Dikarya</taxon>
        <taxon>Basidiomycota</taxon>
        <taxon>Agaricomycotina</taxon>
        <taxon>Agaricomycetes</taxon>
        <taxon>Agaricomycetidae</taxon>
        <taxon>Boletales</taxon>
        <taxon>Coniophorineae</taxon>
        <taxon>Serpulaceae</taxon>
        <taxon>Serpula</taxon>
    </lineage>
</organism>